<keyword evidence="8" id="KW-1185">Reference proteome</keyword>
<dbReference type="InterPro" id="IPR011268">
    <property type="entry name" value="Purine_phosphorylase"/>
</dbReference>
<dbReference type="PANTHER" id="PTHR11904">
    <property type="entry name" value="METHYLTHIOADENOSINE/PURINE NUCLEOSIDE PHOSPHORYLASE"/>
    <property type="match status" value="1"/>
</dbReference>
<name>A0A1W2CKN9_9BACT</name>
<evidence type="ECO:0000256" key="5">
    <source>
        <dbReference type="PIRNR" id="PIRNR000477"/>
    </source>
</evidence>
<dbReference type="NCBIfam" id="TIGR01700">
    <property type="entry name" value="PNPH"/>
    <property type="match status" value="1"/>
</dbReference>
<comment type="similarity">
    <text evidence="2 5">Belongs to the PNP/MTAP phosphorylase family.</text>
</comment>
<gene>
    <name evidence="7" type="ORF">SAMN02746065_11291</name>
</gene>
<dbReference type="OrthoDB" id="1523230at2"/>
<evidence type="ECO:0000259" key="6">
    <source>
        <dbReference type="Pfam" id="PF01048"/>
    </source>
</evidence>
<dbReference type="RefSeq" id="WP_084069706.1">
    <property type="nucleotide sequence ID" value="NZ_FWXY01000012.1"/>
</dbReference>
<protein>
    <recommendedName>
        <fullName evidence="5">Purine nucleoside phosphorylase</fullName>
        <ecNumber evidence="5">2.4.2.1</ecNumber>
    </recommendedName>
    <alternativeName>
        <fullName evidence="5">Inosine-guanosine phosphorylase</fullName>
    </alternativeName>
</protein>
<dbReference type="Gene3D" id="3.40.50.1580">
    <property type="entry name" value="Nucleoside phosphorylase domain"/>
    <property type="match status" value="1"/>
</dbReference>
<dbReference type="STRING" id="1121400.SAMN02746065_11291"/>
<dbReference type="PIRSF" id="PIRSF000477">
    <property type="entry name" value="PurNPase"/>
    <property type="match status" value="1"/>
</dbReference>
<dbReference type="EMBL" id="FWXY01000012">
    <property type="protein sequence ID" value="SMC85544.1"/>
    <property type="molecule type" value="Genomic_DNA"/>
</dbReference>
<evidence type="ECO:0000256" key="4">
    <source>
        <dbReference type="ARBA" id="ARBA00022679"/>
    </source>
</evidence>
<comment type="function">
    <text evidence="5">The purine nucleoside phosphorylases catalyze the phosphorolytic breakdown of the N-glycosidic bond in the beta-(deoxy)ribonucleoside molecules, with the formation of the corresponding free purine bases and pentose-1-phosphate.</text>
</comment>
<dbReference type="EC" id="2.4.2.1" evidence="5"/>
<dbReference type="SUPFAM" id="SSF53167">
    <property type="entry name" value="Purine and uridine phosphorylases"/>
    <property type="match status" value="1"/>
</dbReference>
<dbReference type="AlphaFoldDB" id="A0A1W2CKN9"/>
<evidence type="ECO:0000256" key="1">
    <source>
        <dbReference type="ARBA" id="ARBA00005058"/>
    </source>
</evidence>
<evidence type="ECO:0000313" key="8">
    <source>
        <dbReference type="Proteomes" id="UP000192418"/>
    </source>
</evidence>
<dbReference type="InterPro" id="IPR035994">
    <property type="entry name" value="Nucleoside_phosphorylase_sf"/>
</dbReference>
<dbReference type="Proteomes" id="UP000192418">
    <property type="component" value="Unassembled WGS sequence"/>
</dbReference>
<dbReference type="Pfam" id="PF01048">
    <property type="entry name" value="PNP_UDP_1"/>
    <property type="match status" value="1"/>
</dbReference>
<reference evidence="7 8" key="1">
    <citation type="submission" date="2017-04" db="EMBL/GenBank/DDBJ databases">
        <authorList>
            <person name="Afonso C.L."/>
            <person name="Miller P.J."/>
            <person name="Scott M.A."/>
            <person name="Spackman E."/>
            <person name="Goraichik I."/>
            <person name="Dimitrov K.M."/>
            <person name="Suarez D.L."/>
            <person name="Swayne D.E."/>
        </authorList>
    </citation>
    <scope>NUCLEOTIDE SEQUENCE [LARGE SCALE GENOMIC DNA]</scope>
    <source>
        <strain evidence="7 8">DSM 3385</strain>
    </source>
</reference>
<dbReference type="GO" id="GO:0009116">
    <property type="term" value="P:nucleoside metabolic process"/>
    <property type="evidence" value="ECO:0007669"/>
    <property type="project" value="InterPro"/>
</dbReference>
<keyword evidence="3 5" id="KW-0328">Glycosyltransferase</keyword>
<organism evidence="7 8">
    <name type="scientific">Desulfocicer vacuolatum DSM 3385</name>
    <dbReference type="NCBI Taxonomy" id="1121400"/>
    <lineage>
        <taxon>Bacteria</taxon>
        <taxon>Pseudomonadati</taxon>
        <taxon>Thermodesulfobacteriota</taxon>
        <taxon>Desulfobacteria</taxon>
        <taxon>Desulfobacterales</taxon>
        <taxon>Desulfobacteraceae</taxon>
        <taxon>Desulfocicer</taxon>
    </lineage>
</organism>
<feature type="domain" description="Nucleoside phosphorylase" evidence="6">
    <location>
        <begin position="28"/>
        <end position="270"/>
    </location>
</feature>
<dbReference type="NCBIfam" id="TIGR01697">
    <property type="entry name" value="PNPH-PUNA-XAPA"/>
    <property type="match status" value="1"/>
</dbReference>
<dbReference type="GO" id="GO:0005737">
    <property type="term" value="C:cytoplasm"/>
    <property type="evidence" value="ECO:0007669"/>
    <property type="project" value="TreeGrafter"/>
</dbReference>
<dbReference type="PANTHER" id="PTHR11904:SF9">
    <property type="entry name" value="PURINE NUCLEOSIDE PHOSPHORYLASE-RELATED"/>
    <property type="match status" value="1"/>
</dbReference>
<evidence type="ECO:0000256" key="3">
    <source>
        <dbReference type="ARBA" id="ARBA00022676"/>
    </source>
</evidence>
<proteinExistence type="inferred from homology"/>
<dbReference type="CDD" id="cd09009">
    <property type="entry name" value="PNP-EcPNPII_like"/>
    <property type="match status" value="1"/>
</dbReference>
<dbReference type="NCBIfam" id="NF006054">
    <property type="entry name" value="PRK08202.1"/>
    <property type="match status" value="1"/>
</dbReference>
<sequence length="273" mass="29203">MQPSNTRVIEAAAYIKEKISHLPRVGFLTGTGLGSSTGNIAVETALPYSQIPHFPISTVESHTGQLLLGTLAGTPIMAMQGRFHLYEGYSPAQVTFPVRVMQALGIKYLIISNASGGLNLDFSPGRIMLITDHINLTGQNPLQGPNNDDWGIRFPDMTRVYDTFLADLARKAAESKNIPLARGVYAGLMGPSLETPAETRYLKTIGADAVGFSTVMEAIAGVHAEMKILGLATITNINNPDAPEKATVEEIIKTAEKAAKNVNTLITEVVSAL</sequence>
<keyword evidence="4 5" id="KW-0808">Transferase</keyword>
<dbReference type="InterPro" id="IPR000845">
    <property type="entry name" value="Nucleoside_phosphorylase_d"/>
</dbReference>
<evidence type="ECO:0000313" key="7">
    <source>
        <dbReference type="EMBL" id="SMC85544.1"/>
    </source>
</evidence>
<comment type="pathway">
    <text evidence="1 5">Purine metabolism; purine nucleoside salvage.</text>
</comment>
<dbReference type="UniPathway" id="UPA00606"/>
<dbReference type="GO" id="GO:0004731">
    <property type="term" value="F:purine-nucleoside phosphorylase activity"/>
    <property type="evidence" value="ECO:0007669"/>
    <property type="project" value="UniProtKB-EC"/>
</dbReference>
<accession>A0A1W2CKN9</accession>
<dbReference type="InterPro" id="IPR011270">
    <property type="entry name" value="Pur_Nuc_Pase_Ino/Guo-sp"/>
</dbReference>
<evidence type="ECO:0000256" key="2">
    <source>
        <dbReference type="ARBA" id="ARBA00006751"/>
    </source>
</evidence>